<dbReference type="Proteomes" id="UP000614601">
    <property type="component" value="Unassembled WGS sequence"/>
</dbReference>
<dbReference type="InterPro" id="IPR005850">
    <property type="entry name" value="GalP_Utransf_C"/>
</dbReference>
<dbReference type="EMBL" id="CAJFCW020000003">
    <property type="protein sequence ID" value="CAG9104278.1"/>
    <property type="molecule type" value="Genomic_DNA"/>
</dbReference>
<comment type="cofactor">
    <cofactor evidence="2">
        <name>Zn(2+)</name>
        <dbReference type="ChEBI" id="CHEBI:29105"/>
    </cofactor>
</comment>
<keyword evidence="6 12" id="KW-0548">Nucleotidyltransferase</keyword>
<evidence type="ECO:0000256" key="7">
    <source>
        <dbReference type="ARBA" id="ARBA00022723"/>
    </source>
</evidence>
<dbReference type="Pfam" id="PF02744">
    <property type="entry name" value="GalP_UDP_tr_C"/>
    <property type="match status" value="1"/>
</dbReference>
<protein>
    <recommendedName>
        <fullName evidence="12">Galactose-1-phosphate uridylyltransferase</fullName>
        <ecNumber evidence="12">2.7.7.12</ecNumber>
    </recommendedName>
</protein>
<evidence type="ECO:0000256" key="1">
    <source>
        <dbReference type="ARBA" id="ARBA00001107"/>
    </source>
</evidence>
<dbReference type="UniPathway" id="UPA00214"/>
<evidence type="ECO:0000259" key="13">
    <source>
        <dbReference type="Pfam" id="PF01087"/>
    </source>
</evidence>
<feature type="active site" description="Tele-UMP-histidine intermediate" evidence="11">
    <location>
        <position position="162"/>
    </location>
</feature>
<comment type="similarity">
    <text evidence="4 12">Belongs to the galactose-1-phosphate uridylyltransferase type 1 family.</text>
</comment>
<keyword evidence="16" id="KW-1185">Reference proteome</keyword>
<evidence type="ECO:0000256" key="12">
    <source>
        <dbReference type="RuleBase" id="RU000506"/>
    </source>
</evidence>
<keyword evidence="10 12" id="KW-0119">Carbohydrate metabolism</keyword>
<evidence type="ECO:0000256" key="2">
    <source>
        <dbReference type="ARBA" id="ARBA00001947"/>
    </source>
</evidence>
<dbReference type="EC" id="2.7.7.12" evidence="12"/>
<reference evidence="15" key="1">
    <citation type="submission" date="2020-09" db="EMBL/GenBank/DDBJ databases">
        <authorList>
            <person name="Kikuchi T."/>
        </authorList>
    </citation>
    <scope>NUCLEOTIDE SEQUENCE</scope>
    <source>
        <strain evidence="15">SH1</strain>
    </source>
</reference>
<dbReference type="SUPFAM" id="SSF54197">
    <property type="entry name" value="HIT-like"/>
    <property type="match status" value="2"/>
</dbReference>
<comment type="caution">
    <text evidence="15">The sequence shown here is derived from an EMBL/GenBank/DDBJ whole genome shotgun (WGS) entry which is preliminary data.</text>
</comment>
<feature type="domain" description="Galactose-1-phosphate uridyl transferase C-terminal" evidence="14">
    <location>
        <begin position="180"/>
        <end position="337"/>
    </location>
</feature>
<sequence length="343" mass="40187">MSARRVKNILTGDWVINSPDGRLNRPWKGGMDNVNLDELEKKRKQDPLAPGAVKSDGSVCPNYEFTYIFPNDFPVFDNVNVENKDEINEDDLFITQSCRGVSHVMCYSPDFYKHFAQMKQHELEKVYDGWLQFFAKNKTKFEYIQIFENRGIEVGSSLPHPHCQIWSTTFLPTTIEKTLHNQEVYYKKHGSSMLPDYVKQELNKEARVVADLEHFVVLVPYWAYWPYELMIIAKREVQRIDQFSKEEQADFMKAVQLVAGKYDTFFEGYSPYVMGIRNAPVGSYLEKDLSFWQFHVNFYPPLLVRGRKKFMAGYELLSEVQRDFKVETAAERLRNVSFVPNDN</sequence>
<evidence type="ECO:0000256" key="11">
    <source>
        <dbReference type="PIRSR" id="PIRSR000808-1"/>
    </source>
</evidence>
<comment type="pathway">
    <text evidence="3 12">Carbohydrate metabolism; galactose metabolism.</text>
</comment>
<proteinExistence type="inferred from homology"/>
<dbReference type="GO" id="GO:0033499">
    <property type="term" value="P:galactose catabolic process via UDP-galactose, Leloir pathway"/>
    <property type="evidence" value="ECO:0007669"/>
    <property type="project" value="TreeGrafter"/>
</dbReference>
<evidence type="ECO:0000256" key="9">
    <source>
        <dbReference type="ARBA" id="ARBA00023144"/>
    </source>
</evidence>
<evidence type="ECO:0000256" key="8">
    <source>
        <dbReference type="ARBA" id="ARBA00022833"/>
    </source>
</evidence>
<organism evidence="15 16">
    <name type="scientific">Bursaphelenchus okinawaensis</name>
    <dbReference type="NCBI Taxonomy" id="465554"/>
    <lineage>
        <taxon>Eukaryota</taxon>
        <taxon>Metazoa</taxon>
        <taxon>Ecdysozoa</taxon>
        <taxon>Nematoda</taxon>
        <taxon>Chromadorea</taxon>
        <taxon>Rhabditida</taxon>
        <taxon>Tylenchina</taxon>
        <taxon>Tylenchomorpha</taxon>
        <taxon>Aphelenchoidea</taxon>
        <taxon>Aphelenchoididae</taxon>
        <taxon>Bursaphelenchus</taxon>
    </lineage>
</organism>
<dbReference type="Proteomes" id="UP000783686">
    <property type="component" value="Unassembled WGS sequence"/>
</dbReference>
<feature type="domain" description="Galactose-1-phosphate uridyl transferase N-terminal" evidence="13">
    <location>
        <begin position="6"/>
        <end position="172"/>
    </location>
</feature>
<dbReference type="OrthoDB" id="418412at2759"/>
<dbReference type="InterPro" id="IPR036265">
    <property type="entry name" value="HIT-like_sf"/>
</dbReference>
<dbReference type="PIRSF" id="PIRSF000808">
    <property type="entry name" value="GalT"/>
    <property type="match status" value="1"/>
</dbReference>
<evidence type="ECO:0000256" key="5">
    <source>
        <dbReference type="ARBA" id="ARBA00022679"/>
    </source>
</evidence>
<keyword evidence="5 12" id="KW-0808">Transferase</keyword>
<dbReference type="AlphaFoldDB" id="A0A811KJL7"/>
<dbReference type="Pfam" id="PF01087">
    <property type="entry name" value="GalP_UDP_transf"/>
    <property type="match status" value="1"/>
</dbReference>
<dbReference type="NCBIfam" id="TIGR00209">
    <property type="entry name" value="galT_1"/>
    <property type="match status" value="1"/>
</dbReference>
<keyword evidence="8" id="KW-0862">Zinc</keyword>
<dbReference type="GO" id="GO:0005737">
    <property type="term" value="C:cytoplasm"/>
    <property type="evidence" value="ECO:0007669"/>
    <property type="project" value="TreeGrafter"/>
</dbReference>
<dbReference type="Gene3D" id="3.30.428.10">
    <property type="entry name" value="HIT-like"/>
    <property type="match status" value="2"/>
</dbReference>
<dbReference type="InterPro" id="IPR005849">
    <property type="entry name" value="GalP_Utransf_N"/>
</dbReference>
<keyword evidence="7 12" id="KW-0479">Metal-binding</keyword>
<dbReference type="InterPro" id="IPR019779">
    <property type="entry name" value="GalP_UDPtransf1_His-AS"/>
</dbReference>
<name>A0A811KJL7_9BILA</name>
<keyword evidence="9 12" id="KW-0299">Galactose metabolism</keyword>
<evidence type="ECO:0000313" key="16">
    <source>
        <dbReference type="Proteomes" id="UP000614601"/>
    </source>
</evidence>
<dbReference type="PROSITE" id="PS00117">
    <property type="entry name" value="GAL_P_UDP_TRANSF_I"/>
    <property type="match status" value="1"/>
</dbReference>
<dbReference type="InterPro" id="IPR001937">
    <property type="entry name" value="GalP_UDPtransf1"/>
</dbReference>
<accession>A0A811KJL7</accession>
<dbReference type="GO" id="GO:0008108">
    <property type="term" value="F:UDP-glucose:hexose-1-phosphate uridylyltransferase activity"/>
    <property type="evidence" value="ECO:0007669"/>
    <property type="project" value="UniProtKB-EC"/>
</dbReference>
<dbReference type="EMBL" id="CAJFDH010000003">
    <property type="protein sequence ID" value="CAD5215538.1"/>
    <property type="molecule type" value="Genomic_DNA"/>
</dbReference>
<evidence type="ECO:0000259" key="14">
    <source>
        <dbReference type="Pfam" id="PF02744"/>
    </source>
</evidence>
<comment type="catalytic activity">
    <reaction evidence="1 12">
        <text>alpha-D-galactose 1-phosphate + UDP-alpha-D-glucose = alpha-D-glucose 1-phosphate + UDP-alpha-D-galactose</text>
        <dbReference type="Rhea" id="RHEA:13989"/>
        <dbReference type="ChEBI" id="CHEBI:58336"/>
        <dbReference type="ChEBI" id="CHEBI:58601"/>
        <dbReference type="ChEBI" id="CHEBI:58885"/>
        <dbReference type="ChEBI" id="CHEBI:66914"/>
        <dbReference type="EC" id="2.7.7.12"/>
    </reaction>
</comment>
<dbReference type="GO" id="GO:0008270">
    <property type="term" value="F:zinc ion binding"/>
    <property type="evidence" value="ECO:0007669"/>
    <property type="project" value="InterPro"/>
</dbReference>
<evidence type="ECO:0000256" key="6">
    <source>
        <dbReference type="ARBA" id="ARBA00022695"/>
    </source>
</evidence>
<dbReference type="PANTHER" id="PTHR11943:SF1">
    <property type="entry name" value="GALACTOSE-1-PHOSPHATE URIDYLYLTRANSFERASE"/>
    <property type="match status" value="1"/>
</dbReference>
<gene>
    <name evidence="15" type="ORF">BOKJ2_LOCUS6143</name>
</gene>
<evidence type="ECO:0000256" key="10">
    <source>
        <dbReference type="ARBA" id="ARBA00023277"/>
    </source>
</evidence>
<evidence type="ECO:0000256" key="3">
    <source>
        <dbReference type="ARBA" id="ARBA00004947"/>
    </source>
</evidence>
<evidence type="ECO:0000313" key="15">
    <source>
        <dbReference type="EMBL" id="CAD5215538.1"/>
    </source>
</evidence>
<evidence type="ECO:0000256" key="4">
    <source>
        <dbReference type="ARBA" id="ARBA00010951"/>
    </source>
</evidence>
<dbReference type="PANTHER" id="PTHR11943">
    <property type="entry name" value="GALACTOSE-1-PHOSPHATE URIDYLYLTRANSFERASE"/>
    <property type="match status" value="1"/>
</dbReference>